<feature type="compositionally biased region" description="Basic residues" evidence="1">
    <location>
        <begin position="1"/>
        <end position="11"/>
    </location>
</feature>
<dbReference type="STRING" id="927083.DB32_006086"/>
<gene>
    <name evidence="2" type="ORF">DB32_006086</name>
</gene>
<keyword evidence="3" id="KW-1185">Reference proteome</keyword>
<sequence length="119" mass="12918">MRARANGHPRPPRCAERAPLRGREQRTCHASRLGKHACRCIALGSRDPLRGAFRAPATDASPSARRDAHAPSTSRLFDGGEAVRGRNSIEPMSGRAVRGWDFIESMSGRPCAGRISSSR</sequence>
<evidence type="ECO:0000256" key="1">
    <source>
        <dbReference type="SAM" id="MobiDB-lite"/>
    </source>
</evidence>
<feature type="region of interest" description="Disordered" evidence="1">
    <location>
        <begin position="1"/>
        <end position="27"/>
    </location>
</feature>
<dbReference type="KEGG" id="samy:DB32_006086"/>
<feature type="compositionally biased region" description="Basic and acidic residues" evidence="1">
    <location>
        <begin position="13"/>
        <end position="27"/>
    </location>
</feature>
<evidence type="ECO:0000313" key="2">
    <source>
        <dbReference type="EMBL" id="AKF08937.1"/>
    </source>
</evidence>
<feature type="region of interest" description="Disordered" evidence="1">
    <location>
        <begin position="51"/>
        <end position="90"/>
    </location>
</feature>
<organism evidence="2 3">
    <name type="scientific">Sandaracinus amylolyticus</name>
    <dbReference type="NCBI Taxonomy" id="927083"/>
    <lineage>
        <taxon>Bacteria</taxon>
        <taxon>Pseudomonadati</taxon>
        <taxon>Myxococcota</taxon>
        <taxon>Polyangia</taxon>
        <taxon>Polyangiales</taxon>
        <taxon>Sandaracinaceae</taxon>
        <taxon>Sandaracinus</taxon>
    </lineage>
</organism>
<name>A0A0F6W6R8_9BACT</name>
<accession>A0A0F6W6R8</accession>
<dbReference type="AlphaFoldDB" id="A0A0F6W6R8"/>
<dbReference type="Proteomes" id="UP000034883">
    <property type="component" value="Chromosome"/>
</dbReference>
<reference evidence="2 3" key="1">
    <citation type="submission" date="2015-03" db="EMBL/GenBank/DDBJ databases">
        <title>Genome assembly of Sandaracinus amylolyticus DSM 53668.</title>
        <authorList>
            <person name="Sharma G."/>
            <person name="Subramanian S."/>
        </authorList>
    </citation>
    <scope>NUCLEOTIDE SEQUENCE [LARGE SCALE GENOMIC DNA]</scope>
    <source>
        <strain evidence="2 3">DSM 53668</strain>
    </source>
</reference>
<protein>
    <submittedName>
        <fullName evidence="2">Uncharacterized protein</fullName>
    </submittedName>
</protein>
<evidence type="ECO:0000313" key="3">
    <source>
        <dbReference type="Proteomes" id="UP000034883"/>
    </source>
</evidence>
<proteinExistence type="predicted"/>
<dbReference type="EMBL" id="CP011125">
    <property type="protein sequence ID" value="AKF08937.1"/>
    <property type="molecule type" value="Genomic_DNA"/>
</dbReference>